<evidence type="ECO:0000256" key="4">
    <source>
        <dbReference type="ARBA" id="ARBA00022737"/>
    </source>
</evidence>
<keyword evidence="5" id="KW-0547">Nucleotide-binding</keyword>
<dbReference type="InterPro" id="IPR017871">
    <property type="entry name" value="ABC_transporter-like_CS"/>
</dbReference>
<organism evidence="10">
    <name type="scientific">Vecturithrix granuli</name>
    <dbReference type="NCBI Taxonomy" id="1499967"/>
    <lineage>
        <taxon>Bacteria</taxon>
        <taxon>Candidatus Moduliflexota</taxon>
        <taxon>Candidatus Vecturitrichia</taxon>
        <taxon>Candidatus Vecturitrichales</taxon>
        <taxon>Candidatus Vecturitrichaceae</taxon>
        <taxon>Candidatus Vecturithrix</taxon>
    </lineage>
</organism>
<evidence type="ECO:0000256" key="5">
    <source>
        <dbReference type="ARBA" id="ARBA00022741"/>
    </source>
</evidence>
<evidence type="ECO:0000256" key="6">
    <source>
        <dbReference type="ARBA" id="ARBA00022840"/>
    </source>
</evidence>
<evidence type="ECO:0000256" key="8">
    <source>
        <dbReference type="ARBA" id="ARBA00023136"/>
    </source>
</evidence>
<dbReference type="InterPro" id="IPR003439">
    <property type="entry name" value="ABC_transporter-like_ATP-bd"/>
</dbReference>
<gene>
    <name evidence="10" type="ORF">U27_02226</name>
</gene>
<dbReference type="FunFam" id="3.40.50.300:FF:000127">
    <property type="entry name" value="Ribose import ATP-binding protein RbsA"/>
    <property type="match status" value="1"/>
</dbReference>
<comment type="subcellular location">
    <subcellularLocation>
        <location evidence="1">Cell membrane</location>
        <topology evidence="1">Peripheral membrane protein</topology>
    </subcellularLocation>
</comment>
<keyword evidence="8" id="KW-0472">Membrane</keyword>
<dbReference type="CDD" id="cd03215">
    <property type="entry name" value="ABC_Carb_Monos_II"/>
    <property type="match status" value="1"/>
</dbReference>
<evidence type="ECO:0000256" key="2">
    <source>
        <dbReference type="ARBA" id="ARBA00022448"/>
    </source>
</evidence>
<sequence length="509" mass="56266">MAESNNNRIVEIRGLSKTFPGVKALSNVDFVLRRGEVHGLMGENGAGKSTLIKVLTGLYKRDAGEILYEGRPFELSSPVEAPKHGISTVYQEINLIPALSVTENIYLGRQPTRFGRIDWKTMHAGARAALKKLDVEVDVTQPVSSYSVAIQQLVAIARALDISAKVLIFDEPTSSLDTPEVEQLFSVIRKLKDDGMAILFVTHFIDQVYQISDRITVLRNGELVGEYQTAELPRVELVARMLGRQLAEFEIGKKKSATNGDQTGRKVFFQVHDMERKGAISAFDLEIREGEVLGLAGLLGSGRTEIARLLFGIDKAHSGKAELEGREVVLSSPRKAIAYGFGFCPEDRKAEGIIPDLTVRENIILALQAHRGTFKTLTKRQQDEIVDKYIGALEIKTPTAEQLVKNLSGGNQQKVIVARWLASNPRFLILDEPTRGIDVGTKAEIQRLVIDLSREGMAILFISSELEEVIRCSDRVAVLRDRQKIAELVGEQIEESQIMHTIASKEGAA</sequence>
<reference evidence="10" key="1">
    <citation type="journal article" date="2015" name="PeerJ">
        <title>First genomic representation of candidate bacterial phylum KSB3 points to enhanced environmental sensing as a trigger of wastewater bulking.</title>
        <authorList>
            <person name="Sekiguchi Y."/>
            <person name="Ohashi A."/>
            <person name="Parks D.H."/>
            <person name="Yamauchi T."/>
            <person name="Tyson G.W."/>
            <person name="Hugenholtz P."/>
        </authorList>
    </citation>
    <scope>NUCLEOTIDE SEQUENCE [LARGE SCALE GENOMIC DNA]</scope>
</reference>
<dbReference type="HOGENOM" id="CLU_000604_92_3_0"/>
<dbReference type="PANTHER" id="PTHR43790">
    <property type="entry name" value="CARBOHYDRATE TRANSPORT ATP-BINDING PROTEIN MG119-RELATED"/>
    <property type="match status" value="1"/>
</dbReference>
<evidence type="ECO:0000256" key="1">
    <source>
        <dbReference type="ARBA" id="ARBA00004202"/>
    </source>
</evidence>
<dbReference type="InterPro" id="IPR050107">
    <property type="entry name" value="ABC_carbohydrate_import_ATPase"/>
</dbReference>
<proteinExistence type="predicted"/>
<feature type="domain" description="ABC transporter" evidence="9">
    <location>
        <begin position="10"/>
        <end position="245"/>
    </location>
</feature>
<dbReference type="SUPFAM" id="SSF52540">
    <property type="entry name" value="P-loop containing nucleoside triphosphate hydrolases"/>
    <property type="match status" value="2"/>
</dbReference>
<protein>
    <submittedName>
        <fullName evidence="10">ABC transporter related</fullName>
    </submittedName>
</protein>
<dbReference type="AlphaFoldDB" id="A0A0S6WAQ5"/>
<evidence type="ECO:0000256" key="3">
    <source>
        <dbReference type="ARBA" id="ARBA00022475"/>
    </source>
</evidence>
<accession>A0A0S6WAQ5</accession>
<dbReference type="Proteomes" id="UP000030661">
    <property type="component" value="Unassembled WGS sequence"/>
</dbReference>
<dbReference type="PROSITE" id="PS50893">
    <property type="entry name" value="ABC_TRANSPORTER_2"/>
    <property type="match status" value="2"/>
</dbReference>
<dbReference type="eggNOG" id="COG1129">
    <property type="taxonomic scope" value="Bacteria"/>
</dbReference>
<name>A0A0S6WAQ5_VECG1</name>
<dbReference type="CDD" id="cd03216">
    <property type="entry name" value="ABC_Carb_Monos_I"/>
    <property type="match status" value="1"/>
</dbReference>
<dbReference type="InterPro" id="IPR027417">
    <property type="entry name" value="P-loop_NTPase"/>
</dbReference>
<dbReference type="EMBL" id="DF820463">
    <property type="protein sequence ID" value="GAK55393.1"/>
    <property type="molecule type" value="Genomic_DNA"/>
</dbReference>
<keyword evidence="4" id="KW-0677">Repeat</keyword>
<keyword evidence="11" id="KW-1185">Reference proteome</keyword>
<dbReference type="STRING" id="1499967.U27_02226"/>
<dbReference type="GO" id="GO:0016887">
    <property type="term" value="F:ATP hydrolysis activity"/>
    <property type="evidence" value="ECO:0007669"/>
    <property type="project" value="InterPro"/>
</dbReference>
<evidence type="ECO:0000313" key="10">
    <source>
        <dbReference type="EMBL" id="GAK55393.1"/>
    </source>
</evidence>
<evidence type="ECO:0000256" key="7">
    <source>
        <dbReference type="ARBA" id="ARBA00022967"/>
    </source>
</evidence>
<evidence type="ECO:0000313" key="11">
    <source>
        <dbReference type="Proteomes" id="UP000030661"/>
    </source>
</evidence>
<evidence type="ECO:0000259" key="9">
    <source>
        <dbReference type="PROSITE" id="PS50893"/>
    </source>
</evidence>
<dbReference type="InterPro" id="IPR003593">
    <property type="entry name" value="AAA+_ATPase"/>
</dbReference>
<keyword evidence="6" id="KW-0067">ATP-binding</keyword>
<dbReference type="SMART" id="SM00382">
    <property type="entry name" value="AAA"/>
    <property type="match status" value="2"/>
</dbReference>
<dbReference type="GO" id="GO:0005524">
    <property type="term" value="F:ATP binding"/>
    <property type="evidence" value="ECO:0007669"/>
    <property type="project" value="UniProtKB-KW"/>
</dbReference>
<dbReference type="Pfam" id="PF00005">
    <property type="entry name" value="ABC_tran"/>
    <property type="match status" value="2"/>
</dbReference>
<dbReference type="PANTHER" id="PTHR43790:SF9">
    <property type="entry name" value="GALACTOFURANOSE TRANSPORTER ATP-BINDING PROTEIN YTFR"/>
    <property type="match status" value="1"/>
</dbReference>
<dbReference type="GO" id="GO:0005886">
    <property type="term" value="C:plasma membrane"/>
    <property type="evidence" value="ECO:0007669"/>
    <property type="project" value="UniProtKB-SubCell"/>
</dbReference>
<dbReference type="PROSITE" id="PS00211">
    <property type="entry name" value="ABC_TRANSPORTER_1"/>
    <property type="match status" value="1"/>
</dbReference>
<keyword evidence="2" id="KW-0813">Transport</keyword>
<keyword evidence="3" id="KW-1003">Cell membrane</keyword>
<dbReference type="Gene3D" id="3.40.50.300">
    <property type="entry name" value="P-loop containing nucleotide triphosphate hydrolases"/>
    <property type="match status" value="2"/>
</dbReference>
<keyword evidence="7" id="KW-1278">Translocase</keyword>
<feature type="domain" description="ABC transporter" evidence="9">
    <location>
        <begin position="262"/>
        <end position="506"/>
    </location>
</feature>